<dbReference type="Proteomes" id="UP000011613">
    <property type="component" value="Unassembled WGS sequence"/>
</dbReference>
<reference evidence="7 8" key="1">
    <citation type="journal article" date="2014" name="PLoS Genet.">
        <title>Phylogenetically driven sequencing of extremely halophilic archaea reveals strategies for static and dynamic osmo-response.</title>
        <authorList>
            <person name="Becker E.A."/>
            <person name="Seitzer P.M."/>
            <person name="Tritt A."/>
            <person name="Larsen D."/>
            <person name="Krusor M."/>
            <person name="Yao A.I."/>
            <person name="Wu D."/>
            <person name="Madern D."/>
            <person name="Eisen J.A."/>
            <person name="Darling A.E."/>
            <person name="Facciotti M.T."/>
        </authorList>
    </citation>
    <scope>NUCLEOTIDE SEQUENCE [LARGE SCALE GENOMIC DNA]</scope>
    <source>
        <strain evidence="7 8">SP2</strain>
    </source>
</reference>
<dbReference type="PROSITE" id="PS50249">
    <property type="entry name" value="MPN"/>
    <property type="match status" value="1"/>
</dbReference>
<dbReference type="Pfam" id="PF14464">
    <property type="entry name" value="Prok-JAB"/>
    <property type="match status" value="1"/>
</dbReference>
<dbReference type="PANTHER" id="PTHR34858">
    <property type="entry name" value="CYSO-CYSTEINE PEPTIDASE"/>
    <property type="match status" value="1"/>
</dbReference>
<organism evidence="7 8">
    <name type="scientific">Natronobacterium gregoryi (strain ATCC 43098 / DSM 3393 / CCM 3738 / CIP 104747 / IAM 13177 / JCM 8860 / NBRC 102187 / NCIMB 2189 / SP2)</name>
    <dbReference type="NCBI Taxonomy" id="797304"/>
    <lineage>
        <taxon>Archaea</taxon>
        <taxon>Methanobacteriati</taxon>
        <taxon>Methanobacteriota</taxon>
        <taxon>Stenosarchaea group</taxon>
        <taxon>Halobacteria</taxon>
        <taxon>Halobacteriales</taxon>
        <taxon>Natrialbaceae</taxon>
        <taxon>Natronobacterium</taxon>
    </lineage>
</organism>
<dbReference type="CDD" id="cd08070">
    <property type="entry name" value="MPN_like"/>
    <property type="match status" value="1"/>
</dbReference>
<keyword evidence="5" id="KW-0482">Metalloprotease</keyword>
<feature type="domain" description="MPN" evidence="6">
    <location>
        <begin position="25"/>
        <end position="150"/>
    </location>
</feature>
<evidence type="ECO:0000313" key="7">
    <source>
        <dbReference type="EMBL" id="ELY68666.1"/>
    </source>
</evidence>
<dbReference type="GO" id="GO:0008235">
    <property type="term" value="F:metalloexopeptidase activity"/>
    <property type="evidence" value="ECO:0007669"/>
    <property type="project" value="TreeGrafter"/>
</dbReference>
<accession>L9Y4S0</accession>
<dbReference type="EMBL" id="AOIC01000069">
    <property type="protein sequence ID" value="ELY68666.1"/>
    <property type="molecule type" value="Genomic_DNA"/>
</dbReference>
<dbReference type="GO" id="GO:0006508">
    <property type="term" value="P:proteolysis"/>
    <property type="evidence" value="ECO:0007669"/>
    <property type="project" value="UniProtKB-KW"/>
</dbReference>
<evidence type="ECO:0000256" key="2">
    <source>
        <dbReference type="ARBA" id="ARBA00022723"/>
    </source>
</evidence>
<dbReference type="InterPro" id="IPR053551">
    <property type="entry name" value="Metalloprotease_DSAMP"/>
</dbReference>
<dbReference type="SUPFAM" id="SSF102712">
    <property type="entry name" value="JAB1/MPN domain"/>
    <property type="match status" value="1"/>
</dbReference>
<dbReference type="PANTHER" id="PTHR34858:SF1">
    <property type="entry name" value="CYSO-CYSTEINE PEPTIDASE"/>
    <property type="match status" value="1"/>
</dbReference>
<dbReference type="SMART" id="SM00232">
    <property type="entry name" value="JAB_MPN"/>
    <property type="match status" value="1"/>
</dbReference>
<dbReference type="InterPro" id="IPR028090">
    <property type="entry name" value="JAB_dom_prok"/>
</dbReference>
<dbReference type="InterPro" id="IPR037518">
    <property type="entry name" value="MPN"/>
</dbReference>
<comment type="caution">
    <text evidence="7">The sequence shown here is derived from an EMBL/GenBank/DDBJ whole genome shotgun (WGS) entry which is preliminary data.</text>
</comment>
<name>L9Y4S0_NATGS</name>
<sequence length="173" mass="19550">MTVGVVAVDRLEGPRSVPADEKHSMIELPRTVYDDLVYRAYDGDDHEVCGVLAGEYGTDRTVVTDAYSTENVAENPEIRYALDPEEQLEVIERIEAQDLEIAGFYHSHPAGPTEPTPRDVDRATWPDVSYVIVALDGYPYVGSWRWREDDETFEGERVRVCKSLEDTSRTPGR</sequence>
<evidence type="ECO:0000259" key="6">
    <source>
        <dbReference type="PROSITE" id="PS50249"/>
    </source>
</evidence>
<dbReference type="InterPro" id="IPR000555">
    <property type="entry name" value="JAMM/MPN+_dom"/>
</dbReference>
<evidence type="ECO:0000256" key="1">
    <source>
        <dbReference type="ARBA" id="ARBA00022670"/>
    </source>
</evidence>
<keyword evidence="1" id="KW-0645">Protease</keyword>
<dbReference type="Gene3D" id="3.40.140.10">
    <property type="entry name" value="Cytidine Deaminase, domain 2"/>
    <property type="match status" value="1"/>
</dbReference>
<proteinExistence type="predicted"/>
<evidence type="ECO:0000313" key="8">
    <source>
        <dbReference type="Proteomes" id="UP000011613"/>
    </source>
</evidence>
<dbReference type="NCBIfam" id="NF041370">
    <property type="entry name" value="desamp_Halo"/>
    <property type="match status" value="1"/>
</dbReference>
<dbReference type="InterPro" id="IPR051929">
    <property type="entry name" value="VirAsm_ModProt"/>
</dbReference>
<keyword evidence="2" id="KW-0479">Metal-binding</keyword>
<dbReference type="AlphaFoldDB" id="L9Y4S0"/>
<gene>
    <name evidence="7" type="ORF">C490_09016</name>
</gene>
<keyword evidence="3" id="KW-0378">Hydrolase</keyword>
<evidence type="ECO:0000256" key="5">
    <source>
        <dbReference type="ARBA" id="ARBA00023049"/>
    </source>
</evidence>
<evidence type="ECO:0000256" key="4">
    <source>
        <dbReference type="ARBA" id="ARBA00022833"/>
    </source>
</evidence>
<keyword evidence="4" id="KW-0862">Zinc</keyword>
<protein>
    <submittedName>
        <fullName evidence="7">Mov34/MPN/PAD-1 family protein</fullName>
    </submittedName>
</protein>
<dbReference type="GO" id="GO:0008270">
    <property type="term" value="F:zinc ion binding"/>
    <property type="evidence" value="ECO:0007669"/>
    <property type="project" value="TreeGrafter"/>
</dbReference>
<evidence type="ECO:0000256" key="3">
    <source>
        <dbReference type="ARBA" id="ARBA00022801"/>
    </source>
</evidence>